<dbReference type="Gene3D" id="3.30.2160.10">
    <property type="entry name" value="Hect, E3 ligase catalytic domain"/>
    <property type="match status" value="1"/>
</dbReference>
<proteinExistence type="inferred from homology"/>
<feature type="active site" description="Glycyl thioester intermediate" evidence="6">
    <location>
        <position position="1756"/>
    </location>
</feature>
<feature type="region of interest" description="Disordered" evidence="7">
    <location>
        <begin position="1009"/>
        <end position="1088"/>
    </location>
</feature>
<dbReference type="PANTHER" id="PTHR45670:SF1">
    <property type="entry name" value="E3 UBIQUITIN-PROTEIN LIGASE HECTD1"/>
    <property type="match status" value="1"/>
</dbReference>
<feature type="compositionally biased region" description="Acidic residues" evidence="7">
    <location>
        <begin position="1054"/>
        <end position="1068"/>
    </location>
</feature>
<evidence type="ECO:0000259" key="8">
    <source>
        <dbReference type="PROSITE" id="PS50237"/>
    </source>
</evidence>
<evidence type="ECO:0000256" key="5">
    <source>
        <dbReference type="ARBA" id="ARBA00022786"/>
    </source>
</evidence>
<sequence>MSSRITRSSARLATDPPPAESGTPLQTAGSTPSRKRKASSRHDRQADAPIQPAPPSPKRKTKRPRTAASQTVPSTGPVAAPRRGARSRPAMSQPGPSSRPSEESSKSTTSPQPSRRKSNRNDRPATTQSPPPRRSKKRSAKSNADVVMRDAEEEIEQEEHQEEHQGSQTGESNDGTNPSAFGDDDMDTFHSSLFGGRGPMGLQSTLRALTGMMSGMSSRLRDILSNLRAKDDPSLQLIALQELSDLLLVSNEDNLSGQFSPDPYVKELVALMQPNQFGEENPEIMLLACRCLANLMEALRGSVANVVYGGAVPILCQKLLDIQFIDLAEQALSTLAKISVDFPASIVREGGLTACLTYLDFFPTSTQRTAVSTAANCCRNLPHDSFPVVRDVMPTLLNVLSSNDPKVVEQGCLCVSRIVESFKHRPENLEELIEPEMLKAVLRLLLPGTTNLIGPHIHTQFLRVLAIVSKTSPRLSNELLKMDVVDTLYQILTGVSPPRDVDSTAVKMDSVLVMQALIHRPREQVFETLNVICELLPGVPSRDASKTDNLLSSYFDSHMSIGLRSPKTKEAVEERRSLLADCKTELKRFAMILFPTLTDAYSSTVNLHVRQKVLIAQLKMLHILEPSLIEDALRTVPYASFLAAILSQKDHPSLVSLALRCAELLFQRLEHVYQHQFHREGVISAIIKLSEGSLSGDQENMDSSDPTHISTTTDPSRGTNVGETGAGGDDEDEDDEADDYDDEDGEEDDHDDMSDSEDDFMAGPRSLQKMDNALNDVVIRDAQAFLEVYEASHGETVRAEALRILTALKSLASEIKSRYSRGGEGGFPLFKQLASYFDGDALESITSSELLNSGIIEVLLCVLGNFQAPSIRDARADFLRAFMGVSISDKAQSQSTATTPFSVLIRKLQDLLSRTEHFEVLTVSHNSLENTRSNAAYMLSKQLRLKLVADEESEVPRPYRNIMVSIHAIATFKALDDFLHPRIAVAEKPRPSRTRDSILSQIANASRLREQLASGSGMNLPSHTEGPDDTIADSTDGTYDRSADHPRHQSDRIQEDEDEDHEDEPLECADERQLTDEEEDGGDEDEDEELNAIVDDLDEDMENDTSSDPSAVNMEVASSGKVTARKEDGTRVGTPSQTAASKPSSSTPAAAPPTRMRNNSLATAGRPFSSYAAAMASVPQDWHLEFFVDGKPVTNETTIYRGVHHDREDLDESSAKNVWSAVHTITFKRVPGPPPPEPSTLTPTTQAASEDDTLQIPASLDKDPTTSSIIRLLRVLHEMNATIDDILTDSKDTATITSEPLAQFINTKLTAKINRQLEEPLIVASDCLPSWSEDLARLFSFLFPFETRHLFLQSTAFGYSRAMMRWQNSQNGEDSRRDLRRDDRPFLGRLQRQKVRISRSRILDSALKVMELYGSSPSILEVEYFEEVGTGLGPTLEFYSTVSREFSKKKLKIWRDTDGSSGTEYAFGKRGLFPAPMSDGQAGQEIGKKQLNIFKVLGKFVARSMLDSRIIDISFNPAFFRIADTLSSVAPSLGTVKLVDQDLAKSLFMLKEFVDAKNAVEANRSLSPAHKIEAVQNITVHGAHVDDLGLDFTLPGYPAIELIPGGTDVPLTIENVDIYIERVIDMTLDSGVRRQVDAFRAGFSQVFPFSSLRAFTPSELVMLFGQADEDWSIETLMDSIKADHGFNMDSRSVRNLLQTMSELDHQQRRDFLQFVTGSPKLPIGGFKSLTPIFTVVCRPSEHPYTPDDYLPSVMTCVNYLKLPDYSDLDVLKKRLSVAIKEGQGAFHLS</sequence>
<keyword evidence="4" id="KW-0808">Transferase</keyword>
<feature type="domain" description="HECT" evidence="8">
    <location>
        <begin position="1433"/>
        <end position="1789"/>
    </location>
</feature>
<dbReference type="EMBL" id="CM002800">
    <property type="protein sequence ID" value="KZN85079.1"/>
    <property type="molecule type" value="Genomic_DNA"/>
</dbReference>
<accession>A0A167QRB3</accession>
<dbReference type="GO" id="GO:0061630">
    <property type="term" value="F:ubiquitin protein ligase activity"/>
    <property type="evidence" value="ECO:0007669"/>
    <property type="project" value="UniProtKB-EC"/>
</dbReference>
<dbReference type="Pfam" id="PF00632">
    <property type="entry name" value="HECT"/>
    <property type="match status" value="1"/>
</dbReference>
<organism evidence="9">
    <name type="scientific">Penicillium chrysogenum</name>
    <name type="common">Penicillium notatum</name>
    <dbReference type="NCBI Taxonomy" id="5076"/>
    <lineage>
        <taxon>Eukaryota</taxon>
        <taxon>Fungi</taxon>
        <taxon>Dikarya</taxon>
        <taxon>Ascomycota</taxon>
        <taxon>Pezizomycotina</taxon>
        <taxon>Eurotiomycetes</taxon>
        <taxon>Eurotiomycetidae</taxon>
        <taxon>Eurotiales</taxon>
        <taxon>Aspergillaceae</taxon>
        <taxon>Penicillium</taxon>
        <taxon>Penicillium chrysogenum species complex</taxon>
    </lineage>
</organism>
<keyword evidence="5 6" id="KW-0833">Ubl conjugation pathway</keyword>
<comment type="catalytic activity">
    <reaction evidence="1">
        <text>S-ubiquitinyl-[E2 ubiquitin-conjugating enzyme]-L-cysteine + [acceptor protein]-L-lysine = [E2 ubiquitin-conjugating enzyme]-L-cysteine + N(6)-ubiquitinyl-[acceptor protein]-L-lysine.</text>
        <dbReference type="EC" id="2.3.2.26"/>
    </reaction>
</comment>
<dbReference type="GO" id="GO:0000209">
    <property type="term" value="P:protein polyubiquitination"/>
    <property type="evidence" value="ECO:0007669"/>
    <property type="project" value="TreeGrafter"/>
</dbReference>
<evidence type="ECO:0000256" key="6">
    <source>
        <dbReference type="PROSITE-ProRule" id="PRU00104"/>
    </source>
</evidence>
<dbReference type="GO" id="GO:0043161">
    <property type="term" value="P:proteasome-mediated ubiquitin-dependent protein catabolic process"/>
    <property type="evidence" value="ECO:0007669"/>
    <property type="project" value="TreeGrafter"/>
</dbReference>
<dbReference type="GO" id="GO:0016607">
    <property type="term" value="C:nuclear speck"/>
    <property type="evidence" value="ECO:0007669"/>
    <property type="project" value="TreeGrafter"/>
</dbReference>
<dbReference type="CDD" id="cd00078">
    <property type="entry name" value="HECTc"/>
    <property type="match status" value="1"/>
</dbReference>
<reference evidence="9" key="1">
    <citation type="journal article" date="2014" name="Genome Announc.">
        <title>Complete sequencing and chromosome-scale genome assembly of the industrial progenitor strain P2niaD18 from the penicillin producer Penicillium chrysogenum.</title>
        <authorList>
            <person name="Specht T."/>
            <person name="Dahlmann T.A."/>
            <person name="Zadra I."/>
            <person name="Kurnsteiner H."/>
            <person name="Kuck U."/>
        </authorList>
    </citation>
    <scope>NUCLEOTIDE SEQUENCE [LARGE SCALE GENOMIC DNA]</scope>
    <source>
        <strain evidence="9">P2niaD18</strain>
    </source>
</reference>
<dbReference type="Pfam" id="PF25579">
    <property type="entry name" value="TPR_TRIP12_N"/>
    <property type="match status" value="1"/>
</dbReference>
<feature type="compositionally biased region" description="Polar residues" evidence="7">
    <location>
        <begin position="1"/>
        <end position="11"/>
    </location>
</feature>
<dbReference type="InterPro" id="IPR057948">
    <property type="entry name" value="TPR_TRIP12_N"/>
</dbReference>
<dbReference type="InterPro" id="IPR035983">
    <property type="entry name" value="Hect_E3_ubiquitin_ligase"/>
</dbReference>
<feature type="compositionally biased region" description="Low complexity" evidence="7">
    <location>
        <begin position="77"/>
        <end position="99"/>
    </location>
</feature>
<feature type="region of interest" description="Disordered" evidence="7">
    <location>
        <begin position="694"/>
        <end position="763"/>
    </location>
</feature>
<feature type="region of interest" description="Disordered" evidence="7">
    <location>
        <begin position="1"/>
        <end position="187"/>
    </location>
</feature>
<dbReference type="Gene3D" id="3.90.1750.10">
    <property type="entry name" value="Hect, E3 ligase catalytic domains"/>
    <property type="match status" value="1"/>
</dbReference>
<feature type="compositionally biased region" description="Acidic residues" evidence="7">
    <location>
        <begin position="1076"/>
        <end position="1088"/>
    </location>
</feature>
<dbReference type="SUPFAM" id="SSF48371">
    <property type="entry name" value="ARM repeat"/>
    <property type="match status" value="1"/>
</dbReference>
<dbReference type="SMART" id="SM00119">
    <property type="entry name" value="HECTc"/>
    <property type="match status" value="1"/>
</dbReference>
<evidence type="ECO:0000313" key="9">
    <source>
        <dbReference type="EMBL" id="KZN85079.1"/>
    </source>
</evidence>
<protein>
    <recommendedName>
        <fullName evidence="3">HECT-type E3 ubiquitin transferase</fullName>
        <ecNumber evidence="3">2.3.2.26</ecNumber>
    </recommendedName>
</protein>
<dbReference type="Proteomes" id="UP000076449">
    <property type="component" value="Chromosome III"/>
</dbReference>
<feature type="compositionally biased region" description="Acidic residues" evidence="7">
    <location>
        <begin position="728"/>
        <end position="760"/>
    </location>
</feature>
<evidence type="ECO:0000256" key="4">
    <source>
        <dbReference type="ARBA" id="ARBA00022679"/>
    </source>
</evidence>
<dbReference type="PANTHER" id="PTHR45670">
    <property type="entry name" value="E3 UBIQUITIN-PROTEIN LIGASE TRIP12"/>
    <property type="match status" value="1"/>
</dbReference>
<evidence type="ECO:0000256" key="1">
    <source>
        <dbReference type="ARBA" id="ARBA00000885"/>
    </source>
</evidence>
<dbReference type="Gene3D" id="1.25.10.10">
    <property type="entry name" value="Leucine-rich Repeat Variant"/>
    <property type="match status" value="1"/>
</dbReference>
<feature type="compositionally biased region" description="Polar residues" evidence="7">
    <location>
        <begin position="23"/>
        <end position="32"/>
    </location>
</feature>
<dbReference type="PhylomeDB" id="A0A167QRB3"/>
<gene>
    <name evidence="9" type="ORF">EN45_092510</name>
</gene>
<evidence type="ECO:0000256" key="2">
    <source>
        <dbReference type="ARBA" id="ARBA00006331"/>
    </source>
</evidence>
<evidence type="ECO:0000256" key="3">
    <source>
        <dbReference type="ARBA" id="ARBA00012485"/>
    </source>
</evidence>
<feature type="compositionally biased region" description="Low complexity" evidence="7">
    <location>
        <begin position="1134"/>
        <end position="1154"/>
    </location>
</feature>
<dbReference type="InterPro" id="IPR016024">
    <property type="entry name" value="ARM-type_fold"/>
</dbReference>
<feature type="compositionally biased region" description="Polar residues" evidence="7">
    <location>
        <begin position="1013"/>
        <end position="1022"/>
    </location>
</feature>
<feature type="region of interest" description="Disordered" evidence="7">
    <location>
        <begin position="1100"/>
        <end position="1162"/>
    </location>
</feature>
<feature type="compositionally biased region" description="Acidic residues" evidence="7">
    <location>
        <begin position="151"/>
        <end position="160"/>
    </location>
</feature>
<evidence type="ECO:0000256" key="7">
    <source>
        <dbReference type="SAM" id="MobiDB-lite"/>
    </source>
</evidence>
<dbReference type="PROSITE" id="PS50237">
    <property type="entry name" value="HECT"/>
    <property type="match status" value="1"/>
</dbReference>
<dbReference type="SUPFAM" id="SSF56204">
    <property type="entry name" value="Hect, E3 ligase catalytic domain"/>
    <property type="match status" value="1"/>
</dbReference>
<name>A0A167QRB3_PENCH</name>
<feature type="region of interest" description="Disordered" evidence="7">
    <location>
        <begin position="1229"/>
        <end position="1250"/>
    </location>
</feature>
<dbReference type="InterPro" id="IPR011989">
    <property type="entry name" value="ARM-like"/>
</dbReference>
<dbReference type="EC" id="2.3.2.26" evidence="3"/>
<dbReference type="InterPro" id="IPR045322">
    <property type="entry name" value="HECTD1/TRIP12-like"/>
</dbReference>
<dbReference type="InterPro" id="IPR000569">
    <property type="entry name" value="HECT_dom"/>
</dbReference>
<feature type="compositionally biased region" description="Polar residues" evidence="7">
    <location>
        <begin position="694"/>
        <end position="721"/>
    </location>
</feature>
<comment type="similarity">
    <text evidence="2">Belongs to the UPL family. K-HECT subfamily.</text>
</comment>
<feature type="compositionally biased region" description="Basic and acidic residues" evidence="7">
    <location>
        <begin position="1038"/>
        <end position="1053"/>
    </location>
</feature>
<dbReference type="Gene3D" id="3.30.2410.10">
    <property type="entry name" value="Hect, E3 ligase catalytic domain"/>
    <property type="match status" value="1"/>
</dbReference>